<feature type="domain" description="NTP pyrophosphohydrolase MazG-like" evidence="1">
    <location>
        <begin position="107"/>
        <end position="177"/>
    </location>
</feature>
<dbReference type="AlphaFoldDB" id="A0A7D6ISN0"/>
<dbReference type="EMBL" id="CP059165">
    <property type="protein sequence ID" value="QLL07859.1"/>
    <property type="molecule type" value="Genomic_DNA"/>
</dbReference>
<dbReference type="GO" id="GO:0046081">
    <property type="term" value="P:dUTP catabolic process"/>
    <property type="evidence" value="ECO:0007669"/>
    <property type="project" value="TreeGrafter"/>
</dbReference>
<evidence type="ECO:0000259" key="1">
    <source>
        <dbReference type="Pfam" id="PF03819"/>
    </source>
</evidence>
<dbReference type="PANTHER" id="PTHR30522">
    <property type="entry name" value="NUCLEOSIDE TRIPHOSPHATE PYROPHOSPHOHYDROLASE"/>
    <property type="match status" value="1"/>
</dbReference>
<sequence>MTIVLVDPRRPSLVPMAAIELLCRDVQYTEELPVMVAWLPPWAQPIDSGQKASVLLSSDASHPVVISRIAAGEQLVSGPSPQCGERLIDAVALIDKLRVEGSWEANQTHESFRLYLLEEVYELLDAVRTGDSDQLREELGDLLLQVIFHARIAADAPINGFTIDDVAEALVQKLEARRLGVLAGESPTLDQQLAQWEGHKAAQKARTSAIDDVLHGQPALVLAQKVIQRVVRAGLPVDLIPRKVTSVAISADTDAENNLRTDVVAFMDTVRAAELAIAASRRNADVTTQVDAAPVGLINDISEEEWRAYWPSDTTTSDAGTEQCRE</sequence>
<evidence type="ECO:0000313" key="3">
    <source>
        <dbReference type="Proteomes" id="UP000510682"/>
    </source>
</evidence>
<dbReference type="GO" id="GO:0046047">
    <property type="term" value="P:TTP catabolic process"/>
    <property type="evidence" value="ECO:0007669"/>
    <property type="project" value="TreeGrafter"/>
</dbReference>
<gene>
    <name evidence="2" type="ORF">H0P51_02335</name>
</gene>
<dbReference type="EC" id="3.6.1.9" evidence="2"/>
<accession>A0A7D6ISN0</accession>
<evidence type="ECO:0000313" key="2">
    <source>
        <dbReference type="EMBL" id="QLL07859.1"/>
    </source>
</evidence>
<dbReference type="GO" id="GO:0047429">
    <property type="term" value="F:nucleoside triphosphate diphosphatase activity"/>
    <property type="evidence" value="ECO:0007669"/>
    <property type="project" value="UniProtKB-EC"/>
</dbReference>
<dbReference type="GO" id="GO:0046061">
    <property type="term" value="P:dATP catabolic process"/>
    <property type="evidence" value="ECO:0007669"/>
    <property type="project" value="TreeGrafter"/>
</dbReference>
<dbReference type="KEGG" id="mgor:H0P51_02335"/>
<proteinExistence type="predicted"/>
<dbReference type="NCBIfam" id="NF008987">
    <property type="entry name" value="PRK12334.1-1"/>
    <property type="match status" value="1"/>
</dbReference>
<dbReference type="SUPFAM" id="SSF101386">
    <property type="entry name" value="all-alpha NTP pyrophosphatases"/>
    <property type="match status" value="1"/>
</dbReference>
<protein>
    <submittedName>
        <fullName evidence="2">Nucleoside triphosphate pyrophosphohydrolase</fullName>
        <ecNumber evidence="2">3.6.1.9</ecNumber>
    </submittedName>
</protein>
<dbReference type="CDD" id="cd11528">
    <property type="entry name" value="NTP-PPase_MazG_Nterm"/>
    <property type="match status" value="1"/>
</dbReference>
<keyword evidence="2" id="KW-0378">Hydrolase</keyword>
<dbReference type="Proteomes" id="UP000510682">
    <property type="component" value="Chromosome"/>
</dbReference>
<dbReference type="InterPro" id="IPR048015">
    <property type="entry name" value="NTP-PPase_MazG-like_N"/>
</dbReference>
<dbReference type="GO" id="GO:0006203">
    <property type="term" value="P:dGTP catabolic process"/>
    <property type="evidence" value="ECO:0007669"/>
    <property type="project" value="TreeGrafter"/>
</dbReference>
<reference evidence="3" key="3">
    <citation type="submission" date="2023-07" db="EMBL/GenBank/DDBJ databases">
        <title>Description of Mycobacterium gordonae subsp. intergordonae subsp.nov. and Mycobacterium gordonae subsp. gordonae subsp. nov.</title>
        <authorList>
            <person name="Huang H."/>
        </authorList>
    </citation>
    <scope>NUCLEOTIDE SEQUENCE [LARGE SCALE GENOMIC DNA]</scope>
    <source>
        <strain evidence="3">24</strain>
    </source>
</reference>
<dbReference type="InterPro" id="IPR004518">
    <property type="entry name" value="MazG-like_dom"/>
</dbReference>
<dbReference type="InterPro" id="IPR011551">
    <property type="entry name" value="NTP_PyrPHydrolase_MazG"/>
</dbReference>
<dbReference type="Pfam" id="PF03819">
    <property type="entry name" value="MazG"/>
    <property type="match status" value="1"/>
</dbReference>
<dbReference type="PANTHER" id="PTHR30522:SF0">
    <property type="entry name" value="NUCLEOSIDE TRIPHOSPHATE PYROPHOSPHOHYDROLASE"/>
    <property type="match status" value="1"/>
</dbReference>
<dbReference type="Gene3D" id="1.10.287.1080">
    <property type="entry name" value="MazG-like"/>
    <property type="match status" value="1"/>
</dbReference>
<reference evidence="2 3" key="2">
    <citation type="submission" date="2020-07" db="EMBL/GenBank/DDBJ databases">
        <authorList>
            <person name="Yu X."/>
        </authorList>
    </citation>
    <scope>NUCLEOTIDE SEQUENCE [LARGE SCALE GENOMIC DNA]</scope>
    <source>
        <strain evidence="3">24</strain>
    </source>
</reference>
<name>A0A7D6ISN0_9MYCO</name>
<dbReference type="GO" id="GO:0046076">
    <property type="term" value="P:dTTP catabolic process"/>
    <property type="evidence" value="ECO:0007669"/>
    <property type="project" value="TreeGrafter"/>
</dbReference>
<organism evidence="2 3">
    <name type="scientific">Mycobacterium vicinigordonae</name>
    <dbReference type="NCBI Taxonomy" id="1719132"/>
    <lineage>
        <taxon>Bacteria</taxon>
        <taxon>Bacillati</taxon>
        <taxon>Actinomycetota</taxon>
        <taxon>Actinomycetes</taxon>
        <taxon>Mycobacteriales</taxon>
        <taxon>Mycobacteriaceae</taxon>
        <taxon>Mycobacterium</taxon>
    </lineage>
</organism>
<keyword evidence="3" id="KW-1185">Reference proteome</keyword>
<dbReference type="GO" id="GO:0046052">
    <property type="term" value="P:UTP catabolic process"/>
    <property type="evidence" value="ECO:0007669"/>
    <property type="project" value="TreeGrafter"/>
</dbReference>
<dbReference type="RefSeq" id="WP_180916460.1">
    <property type="nucleotide sequence ID" value="NZ_CP059165.1"/>
</dbReference>
<reference evidence="3" key="1">
    <citation type="submission" date="2020-07" db="EMBL/GenBank/DDBJ databases">
        <title>Description of Mycobacterium gordonae subsp. intergordonae subsp.nov. and Mycobacterium gordonae subsp. gordonae subsp. nov.</title>
        <authorList>
            <person name="Yu X."/>
        </authorList>
    </citation>
    <scope>NUCLEOTIDE SEQUENCE [LARGE SCALE GENOMIC DNA]</scope>
    <source>
        <strain evidence="3">24</strain>
    </source>
</reference>